<accession>A1BHQ6</accession>
<evidence type="ECO:0000256" key="1">
    <source>
        <dbReference type="ARBA" id="ARBA00001946"/>
    </source>
</evidence>
<comment type="similarity">
    <text evidence="4 15">Belongs to the purine/pyrimidine phosphoribosyltransferase family.</text>
</comment>
<dbReference type="EMBL" id="CP000492">
    <property type="protein sequence ID" value="ABL65933.1"/>
    <property type="molecule type" value="Genomic_DNA"/>
</dbReference>
<dbReference type="GO" id="GO:0032263">
    <property type="term" value="P:GMP salvage"/>
    <property type="evidence" value="ECO:0007669"/>
    <property type="project" value="TreeGrafter"/>
</dbReference>
<evidence type="ECO:0000259" key="16">
    <source>
        <dbReference type="Pfam" id="PF00156"/>
    </source>
</evidence>
<evidence type="ECO:0000256" key="15">
    <source>
        <dbReference type="RuleBase" id="RU364099"/>
    </source>
</evidence>
<evidence type="ECO:0000256" key="11">
    <source>
        <dbReference type="ARBA" id="ARBA00022741"/>
    </source>
</evidence>
<dbReference type="SUPFAM" id="SSF53271">
    <property type="entry name" value="PRTase-like"/>
    <property type="match status" value="1"/>
</dbReference>
<comment type="pathway">
    <text evidence="3 15">Purine metabolism; IMP biosynthesis via salvage pathway; IMP from hypoxanthine: step 1/1.</text>
</comment>
<evidence type="ECO:0000256" key="3">
    <source>
        <dbReference type="ARBA" id="ARBA00004669"/>
    </source>
</evidence>
<dbReference type="Pfam" id="PF00156">
    <property type="entry name" value="Pribosyltran"/>
    <property type="match status" value="1"/>
</dbReference>
<dbReference type="CDD" id="cd06223">
    <property type="entry name" value="PRTases_typeI"/>
    <property type="match status" value="1"/>
</dbReference>
<evidence type="ECO:0000256" key="12">
    <source>
        <dbReference type="ARBA" id="ARBA00022842"/>
    </source>
</evidence>
<dbReference type="KEGG" id="cph:Cpha266_1917"/>
<proteinExistence type="inferred from homology"/>
<evidence type="ECO:0000256" key="10">
    <source>
        <dbReference type="ARBA" id="ARBA00022726"/>
    </source>
</evidence>
<dbReference type="RefSeq" id="WP_011745740.1">
    <property type="nucleotide sequence ID" value="NC_008639.1"/>
</dbReference>
<reference evidence="17 18" key="1">
    <citation type="submission" date="2006-12" db="EMBL/GenBank/DDBJ databases">
        <title>Complete sequence of Chlorobium phaeobacteroides DSM 266.</title>
        <authorList>
            <consortium name="US DOE Joint Genome Institute"/>
            <person name="Copeland A."/>
            <person name="Lucas S."/>
            <person name="Lapidus A."/>
            <person name="Barry K."/>
            <person name="Detter J.C."/>
            <person name="Glavina del Rio T."/>
            <person name="Hammon N."/>
            <person name="Israni S."/>
            <person name="Pitluck S."/>
            <person name="Goltsman E."/>
            <person name="Schmutz J."/>
            <person name="Larimer F."/>
            <person name="Land M."/>
            <person name="Hauser L."/>
            <person name="Mikhailova N."/>
            <person name="Li T."/>
            <person name="Overmann J."/>
            <person name="Bryant D.A."/>
            <person name="Richardson P."/>
        </authorList>
    </citation>
    <scope>NUCLEOTIDE SEQUENCE [LARGE SCALE GENOMIC DNA]</scope>
    <source>
        <strain evidence="17 18">DSM 266</strain>
    </source>
</reference>
<dbReference type="GO" id="GO:0032264">
    <property type="term" value="P:IMP salvage"/>
    <property type="evidence" value="ECO:0007669"/>
    <property type="project" value="UniProtKB-UniPathway"/>
</dbReference>
<dbReference type="GO" id="GO:0005829">
    <property type="term" value="C:cytosol"/>
    <property type="evidence" value="ECO:0007669"/>
    <property type="project" value="TreeGrafter"/>
</dbReference>
<keyword evidence="12 15" id="KW-0460">Magnesium</keyword>
<organism evidence="17 18">
    <name type="scientific">Chlorobium phaeobacteroides (strain DSM 266 / SMG 266 / 2430)</name>
    <dbReference type="NCBI Taxonomy" id="290317"/>
    <lineage>
        <taxon>Bacteria</taxon>
        <taxon>Pseudomonadati</taxon>
        <taxon>Chlorobiota</taxon>
        <taxon>Chlorobiia</taxon>
        <taxon>Chlorobiales</taxon>
        <taxon>Chlorobiaceae</taxon>
        <taxon>Chlorobium/Pelodictyon group</taxon>
        <taxon>Chlorobium</taxon>
    </lineage>
</organism>
<dbReference type="GO" id="GO:0004422">
    <property type="term" value="F:hypoxanthine phosphoribosyltransferase activity"/>
    <property type="evidence" value="ECO:0007669"/>
    <property type="project" value="InterPro"/>
</dbReference>
<dbReference type="FunFam" id="3.40.50.2020:FF:000006">
    <property type="entry name" value="Hypoxanthine phosphoribosyltransferase"/>
    <property type="match status" value="1"/>
</dbReference>
<comment type="catalytic activity">
    <reaction evidence="13">
        <text>GMP + diphosphate = guanine + 5-phospho-alpha-D-ribose 1-diphosphate</text>
        <dbReference type="Rhea" id="RHEA:25424"/>
        <dbReference type="ChEBI" id="CHEBI:16235"/>
        <dbReference type="ChEBI" id="CHEBI:33019"/>
        <dbReference type="ChEBI" id="CHEBI:58017"/>
        <dbReference type="ChEBI" id="CHEBI:58115"/>
        <dbReference type="EC" id="2.4.2.8"/>
    </reaction>
    <physiologicalReaction direction="right-to-left" evidence="13">
        <dbReference type="Rhea" id="RHEA:25426"/>
    </physiologicalReaction>
</comment>
<dbReference type="InterPro" id="IPR005904">
    <property type="entry name" value="Hxn_phspho_trans"/>
</dbReference>
<evidence type="ECO:0000256" key="13">
    <source>
        <dbReference type="ARBA" id="ARBA00048811"/>
    </source>
</evidence>
<evidence type="ECO:0000256" key="5">
    <source>
        <dbReference type="ARBA" id="ARBA00011895"/>
    </source>
</evidence>
<dbReference type="InterPro" id="IPR000836">
    <property type="entry name" value="PRTase_dom"/>
</dbReference>
<evidence type="ECO:0000256" key="8">
    <source>
        <dbReference type="ARBA" id="ARBA00022679"/>
    </source>
</evidence>
<name>A1BHQ6_CHLPD</name>
<evidence type="ECO:0000256" key="9">
    <source>
        <dbReference type="ARBA" id="ARBA00022723"/>
    </source>
</evidence>
<comment type="cofactor">
    <cofactor evidence="1 15">
        <name>Mg(2+)</name>
        <dbReference type="ChEBI" id="CHEBI:18420"/>
    </cofactor>
</comment>
<evidence type="ECO:0000256" key="14">
    <source>
        <dbReference type="ARBA" id="ARBA00049402"/>
    </source>
</evidence>
<dbReference type="GO" id="GO:0052657">
    <property type="term" value="F:guanine phosphoribosyltransferase activity"/>
    <property type="evidence" value="ECO:0007669"/>
    <property type="project" value="RHEA"/>
</dbReference>
<dbReference type="GO" id="GO:0006166">
    <property type="term" value="P:purine ribonucleoside salvage"/>
    <property type="evidence" value="ECO:0007669"/>
    <property type="project" value="UniProtKB-KW"/>
</dbReference>
<dbReference type="GO" id="GO:0000166">
    <property type="term" value="F:nucleotide binding"/>
    <property type="evidence" value="ECO:0007669"/>
    <property type="project" value="UniProtKB-KW"/>
</dbReference>
<dbReference type="STRING" id="290317.Cpha266_1917"/>
<gene>
    <name evidence="17" type="ordered locus">Cpha266_1917</name>
</gene>
<dbReference type="HOGENOM" id="CLU_073615_0_0_10"/>
<keyword evidence="10 15" id="KW-0660">Purine salvage</keyword>
<dbReference type="PANTHER" id="PTHR43340">
    <property type="entry name" value="HYPOXANTHINE-GUANINE PHOSPHORIBOSYLTRANSFERASE"/>
    <property type="match status" value="1"/>
</dbReference>
<dbReference type="GO" id="GO:0046100">
    <property type="term" value="P:hypoxanthine metabolic process"/>
    <property type="evidence" value="ECO:0007669"/>
    <property type="project" value="TreeGrafter"/>
</dbReference>
<dbReference type="GO" id="GO:0000287">
    <property type="term" value="F:magnesium ion binding"/>
    <property type="evidence" value="ECO:0007669"/>
    <property type="project" value="TreeGrafter"/>
</dbReference>
<dbReference type="AlphaFoldDB" id="A1BHQ6"/>
<comment type="catalytic activity">
    <reaction evidence="14">
        <text>IMP + diphosphate = hypoxanthine + 5-phospho-alpha-D-ribose 1-diphosphate</text>
        <dbReference type="Rhea" id="RHEA:17973"/>
        <dbReference type="ChEBI" id="CHEBI:17368"/>
        <dbReference type="ChEBI" id="CHEBI:33019"/>
        <dbReference type="ChEBI" id="CHEBI:58017"/>
        <dbReference type="ChEBI" id="CHEBI:58053"/>
        <dbReference type="EC" id="2.4.2.8"/>
    </reaction>
    <physiologicalReaction direction="right-to-left" evidence="14">
        <dbReference type="Rhea" id="RHEA:17975"/>
    </physiologicalReaction>
</comment>
<keyword evidence="18" id="KW-1185">Reference proteome</keyword>
<dbReference type="GO" id="GO:0006178">
    <property type="term" value="P:guanine salvage"/>
    <property type="evidence" value="ECO:0007669"/>
    <property type="project" value="TreeGrafter"/>
</dbReference>
<dbReference type="UniPathway" id="UPA00591">
    <property type="reaction ID" value="UER00648"/>
</dbReference>
<keyword evidence="6 15" id="KW-0963">Cytoplasm</keyword>
<evidence type="ECO:0000313" key="17">
    <source>
        <dbReference type="EMBL" id="ABL65933.1"/>
    </source>
</evidence>
<keyword evidence="8 15" id="KW-0808">Transferase</keyword>
<evidence type="ECO:0000313" key="18">
    <source>
        <dbReference type="Proteomes" id="UP000008701"/>
    </source>
</evidence>
<evidence type="ECO:0000256" key="7">
    <source>
        <dbReference type="ARBA" id="ARBA00022676"/>
    </source>
</evidence>
<evidence type="ECO:0000256" key="4">
    <source>
        <dbReference type="ARBA" id="ARBA00008391"/>
    </source>
</evidence>
<comment type="subcellular location">
    <subcellularLocation>
        <location evidence="2 15">Cytoplasm</location>
    </subcellularLocation>
</comment>
<feature type="domain" description="Phosphoribosyltransferase" evidence="16">
    <location>
        <begin position="37"/>
        <end position="162"/>
    </location>
</feature>
<dbReference type="NCBIfam" id="TIGR01203">
    <property type="entry name" value="HGPRTase"/>
    <property type="match status" value="1"/>
</dbReference>
<keyword evidence="11 15" id="KW-0547">Nucleotide-binding</keyword>
<dbReference type="PANTHER" id="PTHR43340:SF1">
    <property type="entry name" value="HYPOXANTHINE PHOSPHORIBOSYLTRANSFERASE"/>
    <property type="match status" value="1"/>
</dbReference>
<dbReference type="InterPro" id="IPR029057">
    <property type="entry name" value="PRTase-like"/>
</dbReference>
<dbReference type="eggNOG" id="COG0634">
    <property type="taxonomic scope" value="Bacteria"/>
</dbReference>
<protein>
    <recommendedName>
        <fullName evidence="5 15">Hypoxanthine phosphoribosyltransferase</fullName>
        <ecNumber evidence="5 15">2.4.2.8</ecNumber>
    </recommendedName>
</protein>
<evidence type="ECO:0000256" key="2">
    <source>
        <dbReference type="ARBA" id="ARBA00004496"/>
    </source>
</evidence>
<keyword evidence="7 15" id="KW-0328">Glycosyltransferase</keyword>
<keyword evidence="9 15" id="KW-0479">Metal-binding</keyword>
<dbReference type="Gene3D" id="3.40.50.2020">
    <property type="match status" value="1"/>
</dbReference>
<dbReference type="Proteomes" id="UP000008701">
    <property type="component" value="Chromosome"/>
</dbReference>
<dbReference type="InterPro" id="IPR050408">
    <property type="entry name" value="HGPRT"/>
</dbReference>
<dbReference type="OrthoDB" id="9802824at2"/>
<dbReference type="EC" id="2.4.2.8" evidence="5 15"/>
<evidence type="ECO:0000256" key="6">
    <source>
        <dbReference type="ARBA" id="ARBA00022490"/>
    </source>
</evidence>
<sequence>MNPNYNAVTEFISAERLHNRICELGCDISRDYAGIPTPLVIIGVLKGAFVVFADLVRAITIPCTIDFLHASSYGSKTVSSGTVTIRHKLSSIQNRHVLLVEDIIDSGLTMQRITDDLQQMHPASMKIFTLLDKPESRKHPVAIAYTGFVVPDKFIVGYGIDFNEQYRELPAIGIINP</sequence>